<dbReference type="HOGENOM" id="CLU_058421_6_4_2"/>
<dbReference type="GO" id="GO:0005886">
    <property type="term" value="C:plasma membrane"/>
    <property type="evidence" value="ECO:0007669"/>
    <property type="project" value="UniProtKB-SubCell"/>
</dbReference>
<sequence>MITYLFEASIGILLVRLIMGINMIGHGSVKFKDLKGTAKYMKGAGVPEGLTYATALLELVGGIALVLGFLTRLASLLFFLQFLIIILYVKITRMKSPYLMITNPAAAEIDTIYMIISLALLISGPGIYSVDYLLKNYLLNGLL</sequence>
<reference evidence="8" key="1">
    <citation type="submission" date="2012-03" db="EMBL/GenBank/DDBJ databases">
        <title>Complete genome of Caldisphaera lagunensis DSM 15908.</title>
        <authorList>
            <person name="Lucas S."/>
            <person name="Copeland A."/>
            <person name="Lapidus A."/>
            <person name="Glavina del Rio T."/>
            <person name="Dalin E."/>
            <person name="Tice H."/>
            <person name="Bruce D."/>
            <person name="Goodwin L."/>
            <person name="Pitluck S."/>
            <person name="Peters L."/>
            <person name="Mikhailova N."/>
            <person name="Teshima H."/>
            <person name="Kyrpides N."/>
            <person name="Mavromatis K."/>
            <person name="Ivanova N."/>
            <person name="Brettin T."/>
            <person name="Detter J.C."/>
            <person name="Han C."/>
            <person name="Larimer F."/>
            <person name="Land M."/>
            <person name="Hauser L."/>
            <person name="Markowitz V."/>
            <person name="Cheng J.-F."/>
            <person name="Hugenholtz P."/>
            <person name="Woyke T."/>
            <person name="Wu D."/>
            <person name="Spring S."/>
            <person name="Schroeder M."/>
            <person name="Brambilla E."/>
            <person name="Klenk H.-P."/>
            <person name="Eisen J.A."/>
        </authorList>
    </citation>
    <scope>NUCLEOTIDE SEQUENCE [LARGE SCALE GENOMIC DNA]</scope>
    <source>
        <strain evidence="8">DSM 15908 / JCM 11604 / IC-154</strain>
    </source>
</reference>
<dbReference type="AlphaFoldDB" id="L0AAK3"/>
<gene>
    <name evidence="7" type="ordered locus">Calag_1231</name>
</gene>
<dbReference type="InParanoid" id="L0AAK3"/>
<comment type="subcellular location">
    <subcellularLocation>
        <location evidence="1">Cell membrane</location>
        <topology evidence="1">Multi-pass membrane protein</topology>
    </subcellularLocation>
</comment>
<dbReference type="InterPro" id="IPR051907">
    <property type="entry name" value="DoxX-like_oxidoreductase"/>
</dbReference>
<feature type="transmembrane region" description="Helical" evidence="6">
    <location>
        <begin position="112"/>
        <end position="134"/>
    </location>
</feature>
<name>L0AAK3_CALLD</name>
<dbReference type="PANTHER" id="PTHR33452:SF1">
    <property type="entry name" value="INNER MEMBRANE PROTEIN YPHA-RELATED"/>
    <property type="match status" value="1"/>
</dbReference>
<dbReference type="PANTHER" id="PTHR33452">
    <property type="entry name" value="OXIDOREDUCTASE CATD-RELATED"/>
    <property type="match status" value="1"/>
</dbReference>
<evidence type="ECO:0000313" key="8">
    <source>
        <dbReference type="Proteomes" id="UP000010469"/>
    </source>
</evidence>
<dbReference type="EMBL" id="CP003378">
    <property type="protein sequence ID" value="AFZ70948.1"/>
    <property type="molecule type" value="Genomic_DNA"/>
</dbReference>
<feature type="transmembrane region" description="Helical" evidence="6">
    <location>
        <begin position="50"/>
        <end position="67"/>
    </location>
</feature>
<proteinExistence type="predicted"/>
<evidence type="ECO:0000256" key="2">
    <source>
        <dbReference type="ARBA" id="ARBA00022475"/>
    </source>
</evidence>
<keyword evidence="3 6" id="KW-0812">Transmembrane</keyword>
<accession>L0AAK3</accession>
<evidence type="ECO:0000256" key="5">
    <source>
        <dbReference type="ARBA" id="ARBA00023136"/>
    </source>
</evidence>
<evidence type="ECO:0000256" key="3">
    <source>
        <dbReference type="ARBA" id="ARBA00022692"/>
    </source>
</evidence>
<dbReference type="Pfam" id="PF07681">
    <property type="entry name" value="DoxX"/>
    <property type="match status" value="1"/>
</dbReference>
<keyword evidence="2" id="KW-1003">Cell membrane</keyword>
<protein>
    <submittedName>
        <fullName evidence="7">Putative membrane protein</fullName>
    </submittedName>
</protein>
<dbReference type="InterPro" id="IPR032808">
    <property type="entry name" value="DoxX"/>
</dbReference>
<feature type="transmembrane region" description="Helical" evidence="6">
    <location>
        <begin position="73"/>
        <end position="91"/>
    </location>
</feature>
<evidence type="ECO:0000256" key="4">
    <source>
        <dbReference type="ARBA" id="ARBA00022989"/>
    </source>
</evidence>
<dbReference type="Proteomes" id="UP000010469">
    <property type="component" value="Chromosome"/>
</dbReference>
<organism evidence="7 8">
    <name type="scientific">Caldisphaera lagunensis (strain DSM 15908 / JCM 11604 / ANMR 0165 / IC-154)</name>
    <dbReference type="NCBI Taxonomy" id="1056495"/>
    <lineage>
        <taxon>Archaea</taxon>
        <taxon>Thermoproteota</taxon>
        <taxon>Thermoprotei</taxon>
        <taxon>Acidilobales</taxon>
        <taxon>Caldisphaeraceae</taxon>
        <taxon>Caldisphaera</taxon>
    </lineage>
</organism>
<dbReference type="STRING" id="1056495.Calag_1231"/>
<evidence type="ECO:0000256" key="6">
    <source>
        <dbReference type="SAM" id="Phobius"/>
    </source>
</evidence>
<evidence type="ECO:0000256" key="1">
    <source>
        <dbReference type="ARBA" id="ARBA00004651"/>
    </source>
</evidence>
<dbReference type="eggNOG" id="arCOG08092">
    <property type="taxonomic scope" value="Archaea"/>
</dbReference>
<feature type="transmembrane region" description="Helical" evidence="6">
    <location>
        <begin position="6"/>
        <end position="29"/>
    </location>
</feature>
<keyword evidence="4 6" id="KW-1133">Transmembrane helix</keyword>
<evidence type="ECO:0000313" key="7">
    <source>
        <dbReference type="EMBL" id="AFZ70948.1"/>
    </source>
</evidence>
<dbReference type="KEGG" id="clg:Calag_1231"/>
<keyword evidence="5 6" id="KW-0472">Membrane</keyword>
<dbReference type="GeneID" id="14212491"/>
<keyword evidence="8" id="KW-1185">Reference proteome</keyword>
<dbReference type="RefSeq" id="WP_015232845.1">
    <property type="nucleotide sequence ID" value="NC_019791.1"/>
</dbReference>